<organism evidence="1 2">
    <name type="scientific">Planoprotostelium fungivorum</name>
    <dbReference type="NCBI Taxonomy" id="1890364"/>
    <lineage>
        <taxon>Eukaryota</taxon>
        <taxon>Amoebozoa</taxon>
        <taxon>Evosea</taxon>
        <taxon>Variosea</taxon>
        <taxon>Cavosteliida</taxon>
        <taxon>Cavosteliaceae</taxon>
        <taxon>Planoprotostelium</taxon>
    </lineage>
</organism>
<comment type="caution">
    <text evidence="1">The sequence shown here is derived from an EMBL/GenBank/DDBJ whole genome shotgun (WGS) entry which is preliminary data.</text>
</comment>
<evidence type="ECO:0000313" key="2">
    <source>
        <dbReference type="Proteomes" id="UP000241769"/>
    </source>
</evidence>
<reference evidence="1 2" key="1">
    <citation type="journal article" date="2018" name="Genome Biol. Evol.">
        <title>Multiple Roots of Fruiting Body Formation in Amoebozoa.</title>
        <authorList>
            <person name="Hillmann F."/>
            <person name="Forbes G."/>
            <person name="Novohradska S."/>
            <person name="Ferling I."/>
            <person name="Riege K."/>
            <person name="Groth M."/>
            <person name="Westermann M."/>
            <person name="Marz M."/>
            <person name="Spaller T."/>
            <person name="Winckler T."/>
            <person name="Schaap P."/>
            <person name="Glockner G."/>
        </authorList>
    </citation>
    <scope>NUCLEOTIDE SEQUENCE [LARGE SCALE GENOMIC DNA]</scope>
    <source>
        <strain evidence="1 2">Jena</strain>
    </source>
</reference>
<protein>
    <submittedName>
        <fullName evidence="1">Uncharacterized protein</fullName>
    </submittedName>
</protein>
<accession>A0A2P6N3F7</accession>
<sequence length="357" mass="40075">MQLHYIPQSNQIQSCTVTIAPTYLLISPNSLVLQNLNLIKLVLSILDKVLTQNIRLSSPDPFCQGVRASWAVSRKFSFITIFAGSLPPISRSKNSSHPNNDVLSSLVLPISSAGVRVTPLLSRGSKKFSASTSPTSLCATFGFEPRNVYKTSTEKQWLQEQLPSVQEFWLDSIKAELKDLRDKITPLFYWAQNDPNHEVYPRNKFGIYVPKTDIYKSYVDWYGPTKESKMVAENEFYKQTWGALGGCIEEERKTTSGNRLTSVRLTPDSANLKKALVEASGQPYLFDNIDAMDISKDPLNNSALDIQRKDVFNLSQISIPPEKRPMAAPVDQRKVQFQDYSKGSPFIQAVSSILNVD</sequence>
<dbReference type="InParanoid" id="A0A2P6N3F7"/>
<gene>
    <name evidence="1" type="ORF">PROFUN_13640</name>
</gene>
<name>A0A2P6N3F7_9EUKA</name>
<dbReference type="AlphaFoldDB" id="A0A2P6N3F7"/>
<evidence type="ECO:0000313" key="1">
    <source>
        <dbReference type="EMBL" id="PRP78463.1"/>
    </source>
</evidence>
<proteinExistence type="predicted"/>
<dbReference type="EMBL" id="MDYQ01000221">
    <property type="protein sequence ID" value="PRP78463.1"/>
    <property type="molecule type" value="Genomic_DNA"/>
</dbReference>
<dbReference type="Proteomes" id="UP000241769">
    <property type="component" value="Unassembled WGS sequence"/>
</dbReference>
<keyword evidence="2" id="KW-1185">Reference proteome</keyword>